<protein>
    <submittedName>
        <fullName evidence="14">Delta-9 acyl-phospholipid desaturase</fullName>
    </submittedName>
</protein>
<dbReference type="RefSeq" id="WP_072784930.1">
    <property type="nucleotide sequence ID" value="NZ_FRCX01000005.1"/>
</dbReference>
<feature type="domain" description="Fatty acid desaturase" evidence="13">
    <location>
        <begin position="36"/>
        <end position="237"/>
    </location>
</feature>
<proteinExistence type="inferred from homology"/>
<evidence type="ECO:0000313" key="14">
    <source>
        <dbReference type="EMBL" id="SHN17718.1"/>
    </source>
</evidence>
<keyword evidence="6 12" id="KW-1133">Transmembrane helix</keyword>
<evidence type="ECO:0000256" key="8">
    <source>
        <dbReference type="ARBA" id="ARBA00023004"/>
    </source>
</evidence>
<evidence type="ECO:0000256" key="11">
    <source>
        <dbReference type="ARBA" id="ARBA00023160"/>
    </source>
</evidence>
<keyword evidence="7" id="KW-0560">Oxidoreductase</keyword>
<dbReference type="PRINTS" id="PR00075">
    <property type="entry name" value="FACDDSATRASE"/>
</dbReference>
<organism evidence="14 15">
    <name type="scientific">Duganella sacchari</name>
    <dbReference type="NCBI Taxonomy" id="551987"/>
    <lineage>
        <taxon>Bacteria</taxon>
        <taxon>Pseudomonadati</taxon>
        <taxon>Pseudomonadota</taxon>
        <taxon>Betaproteobacteria</taxon>
        <taxon>Burkholderiales</taxon>
        <taxon>Oxalobacteraceae</taxon>
        <taxon>Telluria group</taxon>
        <taxon>Duganella</taxon>
    </lineage>
</organism>
<evidence type="ECO:0000256" key="7">
    <source>
        <dbReference type="ARBA" id="ARBA00023002"/>
    </source>
</evidence>
<reference evidence="15" key="1">
    <citation type="submission" date="2016-11" db="EMBL/GenBank/DDBJ databases">
        <authorList>
            <person name="Varghese N."/>
            <person name="Submissions S."/>
        </authorList>
    </citation>
    <scope>NUCLEOTIDE SEQUENCE [LARGE SCALE GENOMIC DNA]</scope>
    <source>
        <strain evidence="15">Sac-22</strain>
    </source>
</reference>
<dbReference type="OrthoDB" id="19906at2"/>
<dbReference type="PANTHER" id="PTHR11351">
    <property type="entry name" value="ACYL-COA DESATURASE"/>
    <property type="match status" value="1"/>
</dbReference>
<comment type="similarity">
    <text evidence="2">Belongs to the fatty acid desaturase type 2 family.</text>
</comment>
<evidence type="ECO:0000259" key="13">
    <source>
        <dbReference type="Pfam" id="PF00487"/>
    </source>
</evidence>
<evidence type="ECO:0000256" key="10">
    <source>
        <dbReference type="ARBA" id="ARBA00023136"/>
    </source>
</evidence>
<sequence length="269" mass="31197">MAWWRAILNWPVHIKKVFLPVHALGLAALLLLPRAGWQVLWLTLLGWTLFSGFGIAVGYHRLFSHRGFKVARPVELFLLVCGAFGAQGSSIFWCALHRGYHHPHADTERDIHSPIHGKFNAYMGWMFKLKPDTVSMKYAVDLMRDPAHLWVHKHYVRLLWIPIVIAAVIDWRIALYFFALPMTMAVHQENLVDLFCHTRNVLGYRNHDTRDNSMNNIVLGLFAWGQGWHNNHHKRPADWDFGSERWYEFDPCRLIIPLIARRAPAAAAQ</sequence>
<dbReference type="STRING" id="551987.SAMN05192549_105172"/>
<dbReference type="AlphaFoldDB" id="A0A1M7PKQ2"/>
<dbReference type="PANTHER" id="PTHR11351:SF31">
    <property type="entry name" value="DESATURASE 1, ISOFORM A-RELATED"/>
    <property type="match status" value="1"/>
</dbReference>
<feature type="transmembrane region" description="Helical" evidence="12">
    <location>
        <begin position="159"/>
        <end position="179"/>
    </location>
</feature>
<dbReference type="Proteomes" id="UP000184339">
    <property type="component" value="Unassembled WGS sequence"/>
</dbReference>
<dbReference type="InterPro" id="IPR005804">
    <property type="entry name" value="FA_desaturase_dom"/>
</dbReference>
<evidence type="ECO:0000256" key="5">
    <source>
        <dbReference type="ARBA" id="ARBA00022832"/>
    </source>
</evidence>
<evidence type="ECO:0000256" key="2">
    <source>
        <dbReference type="ARBA" id="ARBA00008749"/>
    </source>
</evidence>
<evidence type="ECO:0000313" key="15">
    <source>
        <dbReference type="Proteomes" id="UP000184339"/>
    </source>
</evidence>
<feature type="transmembrane region" description="Helical" evidence="12">
    <location>
        <begin position="12"/>
        <end position="33"/>
    </location>
</feature>
<keyword evidence="10 12" id="KW-0472">Membrane</keyword>
<keyword evidence="9" id="KW-0443">Lipid metabolism</keyword>
<dbReference type="Pfam" id="PF00487">
    <property type="entry name" value="FA_desaturase"/>
    <property type="match status" value="1"/>
</dbReference>
<feature type="transmembrane region" description="Helical" evidence="12">
    <location>
        <begin position="39"/>
        <end position="62"/>
    </location>
</feature>
<dbReference type="CDD" id="cd03505">
    <property type="entry name" value="Delta9-FADS-like"/>
    <property type="match status" value="1"/>
</dbReference>
<dbReference type="GO" id="GO:0016717">
    <property type="term" value="F:oxidoreductase activity, acting on paired donors, with oxidation of a pair of donors resulting in the reduction of molecular oxygen to two molecules of water"/>
    <property type="evidence" value="ECO:0007669"/>
    <property type="project" value="InterPro"/>
</dbReference>
<evidence type="ECO:0000256" key="4">
    <source>
        <dbReference type="ARBA" id="ARBA00022692"/>
    </source>
</evidence>
<dbReference type="InterPro" id="IPR015876">
    <property type="entry name" value="Acyl-CoA_DS"/>
</dbReference>
<feature type="transmembrane region" description="Helical" evidence="12">
    <location>
        <begin position="74"/>
        <end position="93"/>
    </location>
</feature>
<keyword evidence="8" id="KW-0408">Iron</keyword>
<evidence type="ECO:0000256" key="9">
    <source>
        <dbReference type="ARBA" id="ARBA00023098"/>
    </source>
</evidence>
<accession>A0A1M7PKQ2</accession>
<evidence type="ECO:0000256" key="12">
    <source>
        <dbReference type="SAM" id="Phobius"/>
    </source>
</evidence>
<keyword evidence="5" id="KW-0276">Fatty acid metabolism</keyword>
<keyword evidence="4 12" id="KW-0812">Transmembrane</keyword>
<keyword evidence="15" id="KW-1185">Reference proteome</keyword>
<evidence type="ECO:0000256" key="6">
    <source>
        <dbReference type="ARBA" id="ARBA00022989"/>
    </source>
</evidence>
<evidence type="ECO:0000256" key="1">
    <source>
        <dbReference type="ARBA" id="ARBA00004141"/>
    </source>
</evidence>
<name>A0A1M7PKQ2_9BURK</name>
<dbReference type="GO" id="GO:0006633">
    <property type="term" value="P:fatty acid biosynthetic process"/>
    <property type="evidence" value="ECO:0007669"/>
    <property type="project" value="UniProtKB-KW"/>
</dbReference>
<keyword evidence="11" id="KW-0275">Fatty acid biosynthesis</keyword>
<dbReference type="GO" id="GO:0016020">
    <property type="term" value="C:membrane"/>
    <property type="evidence" value="ECO:0007669"/>
    <property type="project" value="UniProtKB-SubCell"/>
</dbReference>
<gene>
    <name evidence="14" type="ORF">SAMN05192549_105172</name>
</gene>
<dbReference type="EMBL" id="FRCX01000005">
    <property type="protein sequence ID" value="SHN17718.1"/>
    <property type="molecule type" value="Genomic_DNA"/>
</dbReference>
<keyword evidence="3" id="KW-0444">Lipid biosynthesis</keyword>
<evidence type="ECO:0000256" key="3">
    <source>
        <dbReference type="ARBA" id="ARBA00022516"/>
    </source>
</evidence>
<comment type="subcellular location">
    <subcellularLocation>
        <location evidence="1">Membrane</location>
        <topology evidence="1">Multi-pass membrane protein</topology>
    </subcellularLocation>
</comment>